<keyword evidence="11" id="KW-0472">Membrane</keyword>
<keyword evidence="22" id="KW-1185">Reference proteome</keyword>
<evidence type="ECO:0000256" key="14">
    <source>
        <dbReference type="ARBA" id="ARBA00023316"/>
    </source>
</evidence>
<evidence type="ECO:0000256" key="8">
    <source>
        <dbReference type="ARBA" id="ARBA00022525"/>
    </source>
</evidence>
<evidence type="ECO:0000256" key="16">
    <source>
        <dbReference type="ARBA" id="ARBA00037649"/>
    </source>
</evidence>
<dbReference type="EC" id="3.2.1.39" evidence="5"/>
<dbReference type="GO" id="GO:0042973">
    <property type="term" value="F:glucan endo-1,3-beta-D-glucosidase activity"/>
    <property type="evidence" value="ECO:0007669"/>
    <property type="project" value="UniProtKB-EC"/>
</dbReference>
<comment type="function">
    <text evidence="16">Glucanases play a role in cell expansion during growth, in cell-cell fusion during mating, and in spore release during sporulation. This enzyme may be involved in beta-glucan degradation. Active on laminarin and lichenan.</text>
</comment>
<keyword evidence="12" id="KW-0325">Glycoprotein</keyword>
<keyword evidence="6" id="KW-1003">Cell membrane</keyword>
<keyword evidence="13" id="KW-0119">Carbohydrate metabolism</keyword>
<evidence type="ECO:0000256" key="2">
    <source>
        <dbReference type="ARBA" id="ARBA00004191"/>
    </source>
</evidence>
<sequence>MKTFLLALLLAVASLCLSINLVEAKGVCYDPVHGNSKVDLESIRADLRRLRDAGFKTVRTYVATHSNQNLGIRIINHNMNAAITVPFVNDRPGDSEIHIKAAIEAAKHRVGENRVTHIYVGNENLASVNAVPQKMFDYIARIKAAVPSDVLVGTVQRNTEYLDNARNGISRWKELLAQCTIAGVNIHPVFTPNTAADKAINVVNAQWTQLNSDAIKQRFPGLPGKLAITEVGWPSGGSMNGNTGTKAGALTFMNAYAKWRQSHISDRRSFYFQAFDQPQRTDGPFEKFFGVFNSDRSNKFTNFNFNDL</sequence>
<dbReference type="OrthoDB" id="77201at2759"/>
<comment type="caution">
    <text evidence="21">The sequence shown here is derived from an EMBL/GenBank/DDBJ whole genome shotgun (WGS) entry which is preliminary data.</text>
</comment>
<comment type="similarity">
    <text evidence="4 19">Belongs to the glycosyl hydrolase 17 family.</text>
</comment>
<proteinExistence type="inferred from homology"/>
<feature type="chain" id="PRO_5035446039" description="glucan endo-1,3-beta-D-glucosidase" evidence="20">
    <location>
        <begin position="25"/>
        <end position="308"/>
    </location>
</feature>
<evidence type="ECO:0000313" key="22">
    <source>
        <dbReference type="Proteomes" id="UP000794436"/>
    </source>
</evidence>
<dbReference type="InterPro" id="IPR050732">
    <property type="entry name" value="Beta-glucan_modifiers"/>
</dbReference>
<evidence type="ECO:0000256" key="4">
    <source>
        <dbReference type="ARBA" id="ARBA00008773"/>
    </source>
</evidence>
<evidence type="ECO:0000256" key="1">
    <source>
        <dbReference type="ARBA" id="ARBA00000382"/>
    </source>
</evidence>
<keyword evidence="7" id="KW-0134">Cell wall</keyword>
<dbReference type="InterPro" id="IPR000490">
    <property type="entry name" value="Glyco_hydro_17"/>
</dbReference>
<evidence type="ECO:0000256" key="6">
    <source>
        <dbReference type="ARBA" id="ARBA00022475"/>
    </source>
</evidence>
<evidence type="ECO:0000256" key="11">
    <source>
        <dbReference type="ARBA" id="ARBA00023136"/>
    </source>
</evidence>
<dbReference type="GO" id="GO:0071555">
    <property type="term" value="P:cell wall organization"/>
    <property type="evidence" value="ECO:0007669"/>
    <property type="project" value="UniProtKB-KW"/>
</dbReference>
<keyword evidence="15" id="KW-0624">Polysaccharide degradation</keyword>
<evidence type="ECO:0000256" key="18">
    <source>
        <dbReference type="ARBA" id="ARBA00043078"/>
    </source>
</evidence>
<evidence type="ECO:0000256" key="15">
    <source>
        <dbReference type="ARBA" id="ARBA00023326"/>
    </source>
</evidence>
<evidence type="ECO:0000256" key="13">
    <source>
        <dbReference type="ARBA" id="ARBA00023277"/>
    </source>
</evidence>
<evidence type="ECO:0000256" key="12">
    <source>
        <dbReference type="ARBA" id="ARBA00023180"/>
    </source>
</evidence>
<comment type="catalytic activity">
    <reaction evidence="1">
        <text>Hydrolysis of (1-&gt;3)-beta-D-glucosidic linkages in (1-&gt;3)-beta-D-glucans.</text>
        <dbReference type="EC" id="3.2.1.39"/>
    </reaction>
</comment>
<evidence type="ECO:0000256" key="5">
    <source>
        <dbReference type="ARBA" id="ARBA00012780"/>
    </source>
</evidence>
<dbReference type="SUPFAM" id="SSF51445">
    <property type="entry name" value="(Trans)glycosidases"/>
    <property type="match status" value="1"/>
</dbReference>
<dbReference type="EMBL" id="SPLM01000149">
    <property type="protein sequence ID" value="TMW55021.1"/>
    <property type="molecule type" value="Genomic_DNA"/>
</dbReference>
<evidence type="ECO:0000256" key="9">
    <source>
        <dbReference type="ARBA" id="ARBA00022729"/>
    </source>
</evidence>
<keyword evidence="8" id="KW-0964">Secreted</keyword>
<dbReference type="Pfam" id="PF00332">
    <property type="entry name" value="Glyco_hydro_17"/>
    <property type="match status" value="1"/>
</dbReference>
<evidence type="ECO:0000256" key="7">
    <source>
        <dbReference type="ARBA" id="ARBA00022512"/>
    </source>
</evidence>
<dbReference type="Proteomes" id="UP000794436">
    <property type="component" value="Unassembled WGS sequence"/>
</dbReference>
<organism evidence="21 22">
    <name type="scientific">Pythium oligandrum</name>
    <name type="common">Mycoparasitic fungus</name>
    <dbReference type="NCBI Taxonomy" id="41045"/>
    <lineage>
        <taxon>Eukaryota</taxon>
        <taxon>Sar</taxon>
        <taxon>Stramenopiles</taxon>
        <taxon>Oomycota</taxon>
        <taxon>Peronosporomycetes</taxon>
        <taxon>Pythiales</taxon>
        <taxon>Pythiaceae</taxon>
        <taxon>Pythium</taxon>
    </lineage>
</organism>
<keyword evidence="10" id="KW-0378">Hydrolase</keyword>
<dbReference type="GO" id="GO:0000272">
    <property type="term" value="P:polysaccharide catabolic process"/>
    <property type="evidence" value="ECO:0007669"/>
    <property type="project" value="UniProtKB-KW"/>
</dbReference>
<dbReference type="InterPro" id="IPR017853">
    <property type="entry name" value="GH"/>
</dbReference>
<dbReference type="PANTHER" id="PTHR16631:SF17">
    <property type="entry name" value="GLUCAN ENDO-1,3-BETA-GLUCOSIDASE BTGC"/>
    <property type="match status" value="1"/>
</dbReference>
<keyword evidence="9 20" id="KW-0732">Signal</keyword>
<gene>
    <name evidence="21" type="ORF">Poli38472_013783</name>
</gene>
<accession>A0A8K1FAG0</accession>
<keyword evidence="14" id="KW-0961">Cell wall biogenesis/degradation</keyword>
<reference evidence="21" key="1">
    <citation type="submission" date="2019-03" db="EMBL/GenBank/DDBJ databases">
        <title>Long read genome sequence of the mycoparasitic Pythium oligandrum ATCC 38472 isolated from sugarbeet rhizosphere.</title>
        <authorList>
            <person name="Gaulin E."/>
        </authorList>
    </citation>
    <scope>NUCLEOTIDE SEQUENCE</scope>
    <source>
        <strain evidence="21">ATCC 38472_TT</strain>
    </source>
</reference>
<dbReference type="Gene3D" id="3.20.20.80">
    <property type="entry name" value="Glycosidases"/>
    <property type="match status" value="1"/>
</dbReference>
<protein>
    <recommendedName>
        <fullName evidence="5">glucan endo-1,3-beta-D-glucosidase</fullName>
        <ecNumber evidence="5">3.2.1.39</ecNumber>
    </recommendedName>
    <alternativeName>
        <fullName evidence="18">Endo-1,3-beta-glucanase btgC</fullName>
    </alternativeName>
    <alternativeName>
        <fullName evidence="17">Laminarinase btgC</fullName>
    </alternativeName>
</protein>
<name>A0A8K1FAG0_PYTOL</name>
<dbReference type="GO" id="GO:0005886">
    <property type="term" value="C:plasma membrane"/>
    <property type="evidence" value="ECO:0007669"/>
    <property type="project" value="UniProtKB-SubCell"/>
</dbReference>
<comment type="subcellular location">
    <subcellularLocation>
        <location evidence="3">Cell membrane</location>
    </subcellularLocation>
    <subcellularLocation>
        <location evidence="2">Secreted</location>
        <location evidence="2">Cell wall</location>
    </subcellularLocation>
</comment>
<evidence type="ECO:0000256" key="10">
    <source>
        <dbReference type="ARBA" id="ARBA00022801"/>
    </source>
</evidence>
<evidence type="ECO:0000256" key="3">
    <source>
        <dbReference type="ARBA" id="ARBA00004236"/>
    </source>
</evidence>
<dbReference type="PANTHER" id="PTHR16631">
    <property type="entry name" value="GLUCAN 1,3-BETA-GLUCOSIDASE"/>
    <property type="match status" value="1"/>
</dbReference>
<evidence type="ECO:0000256" key="17">
    <source>
        <dbReference type="ARBA" id="ARBA00042373"/>
    </source>
</evidence>
<feature type="signal peptide" evidence="20">
    <location>
        <begin position="1"/>
        <end position="24"/>
    </location>
</feature>
<evidence type="ECO:0000256" key="19">
    <source>
        <dbReference type="RuleBase" id="RU004335"/>
    </source>
</evidence>
<dbReference type="AlphaFoldDB" id="A0A8K1FAG0"/>
<evidence type="ECO:0000256" key="20">
    <source>
        <dbReference type="SAM" id="SignalP"/>
    </source>
</evidence>
<evidence type="ECO:0000313" key="21">
    <source>
        <dbReference type="EMBL" id="TMW55021.1"/>
    </source>
</evidence>